<protein>
    <recommendedName>
        <fullName evidence="1">AB hydrolase-1 domain-containing protein</fullName>
    </recommendedName>
</protein>
<gene>
    <name evidence="2" type="ORF">N47_A12040</name>
</gene>
<evidence type="ECO:0000259" key="1">
    <source>
        <dbReference type="Pfam" id="PF12697"/>
    </source>
</evidence>
<proteinExistence type="predicted"/>
<dbReference type="Gene3D" id="3.40.50.1820">
    <property type="entry name" value="alpha/beta hydrolase"/>
    <property type="match status" value="1"/>
</dbReference>
<accession>E1Y9D1</accession>
<feature type="domain" description="AB hydrolase-1" evidence="1">
    <location>
        <begin position="75"/>
        <end position="152"/>
    </location>
</feature>
<dbReference type="AlphaFoldDB" id="E1Y9D1"/>
<evidence type="ECO:0000313" key="2">
    <source>
        <dbReference type="EMBL" id="CBX27175.1"/>
    </source>
</evidence>
<organism evidence="2">
    <name type="scientific">uncultured Desulfobacterium sp</name>
    <dbReference type="NCBI Taxonomy" id="201089"/>
    <lineage>
        <taxon>Bacteria</taxon>
        <taxon>Pseudomonadati</taxon>
        <taxon>Thermodesulfobacteriota</taxon>
        <taxon>Desulfobacteria</taxon>
        <taxon>Desulfobacterales</taxon>
        <taxon>Desulfobacteriaceae</taxon>
        <taxon>Desulfobacterium</taxon>
        <taxon>environmental samples</taxon>
    </lineage>
</organism>
<name>E1Y9D1_9BACT</name>
<dbReference type="Pfam" id="PF12697">
    <property type="entry name" value="Abhydrolase_6"/>
    <property type="match status" value="1"/>
</dbReference>
<dbReference type="EMBL" id="FR695864">
    <property type="protein sequence ID" value="CBX27175.1"/>
    <property type="molecule type" value="Genomic_DNA"/>
</dbReference>
<sequence>MLNEVEYLRLLTLKVRIIVEQPWWIVRRYLQRKFFKIAKQEFDSEYETYWREGESKPKNIGTPILYRKLFPKAGILLVHGYLAAPEEVRPLADYLYKQGYTVYVPRLRGHGTSPDDLALRTWEDWLHSVERGYMILANSARDVVLGGVSMGAGL</sequence>
<dbReference type="SUPFAM" id="SSF53474">
    <property type="entry name" value="alpha/beta-Hydrolases"/>
    <property type="match status" value="1"/>
</dbReference>
<dbReference type="InterPro" id="IPR029058">
    <property type="entry name" value="AB_hydrolase_fold"/>
</dbReference>
<reference evidence="2" key="1">
    <citation type="journal article" date="2011" name="Environ. Microbiol.">
        <title>Genomic insights into the metabolic potential of the polycyclic aromatic hydrocarbon degrading sulfate-reducing Deltaproteobacterium N47.</title>
        <authorList>
            <person name="Bergmann F."/>
            <person name="Selesi D."/>
            <person name="Weinmaier T."/>
            <person name="Tischler P."/>
            <person name="Rattei T."/>
            <person name="Meckenstock R.U."/>
        </authorList>
    </citation>
    <scope>NUCLEOTIDE SEQUENCE</scope>
</reference>
<dbReference type="InterPro" id="IPR000073">
    <property type="entry name" value="AB_hydrolase_1"/>
</dbReference>